<gene>
    <name evidence="3" type="ORF">HKN21_17745</name>
</gene>
<keyword evidence="2" id="KW-0732">Signal</keyword>
<dbReference type="EMBL" id="JABDJR010000708">
    <property type="protein sequence ID" value="NNF08610.1"/>
    <property type="molecule type" value="Genomic_DNA"/>
</dbReference>
<evidence type="ECO:0000313" key="3">
    <source>
        <dbReference type="EMBL" id="NNF08610.1"/>
    </source>
</evidence>
<accession>A0A7Y2EEP2</accession>
<name>A0A7Y2EEP2_UNCEI</name>
<proteinExistence type="predicted"/>
<evidence type="ECO:0000256" key="1">
    <source>
        <dbReference type="SAM" id="MobiDB-lite"/>
    </source>
</evidence>
<evidence type="ECO:0000313" key="4">
    <source>
        <dbReference type="Proteomes" id="UP000547674"/>
    </source>
</evidence>
<comment type="caution">
    <text evidence="3">The sequence shown here is derived from an EMBL/GenBank/DDBJ whole genome shotgun (WGS) entry which is preliminary data.</text>
</comment>
<dbReference type="Proteomes" id="UP000547674">
    <property type="component" value="Unassembled WGS sequence"/>
</dbReference>
<feature type="signal peptide" evidence="2">
    <location>
        <begin position="1"/>
        <end position="23"/>
    </location>
</feature>
<sequence length="237" mass="26877">MFKNALVLTVLAGVLSVPSPQSAQAVPLTQVLAPSADDATFISLVPAREKSQVERERDDAREFRSRAQDGQKMAKDAKSQMETQMDIKKKEIEVVKAQKKAAEKEKKEAEKIKYEADIKSKELELKLLEKRKEMRDTEAKLADAYRHVADSHMKALDRELDLISKRKQWMELMNEGETADPAKLQKLELSVRDLETKVLKAQIDTANRQSSATDKEKEVFEKRLKVVEAQNAILAKS</sequence>
<feature type="chain" id="PRO_5030631097" evidence="2">
    <location>
        <begin position="24"/>
        <end position="237"/>
    </location>
</feature>
<protein>
    <submittedName>
        <fullName evidence="3">Uncharacterized protein</fullName>
    </submittedName>
</protein>
<feature type="region of interest" description="Disordered" evidence="1">
    <location>
        <begin position="50"/>
        <end position="83"/>
    </location>
</feature>
<organism evidence="3 4">
    <name type="scientific">Eiseniibacteriota bacterium</name>
    <dbReference type="NCBI Taxonomy" id="2212470"/>
    <lineage>
        <taxon>Bacteria</taxon>
        <taxon>Candidatus Eiseniibacteriota</taxon>
    </lineage>
</organism>
<reference evidence="3 4" key="1">
    <citation type="submission" date="2020-03" db="EMBL/GenBank/DDBJ databases">
        <title>Metabolic flexibility allows generalist bacteria to become dominant in a frequently disturbed ecosystem.</title>
        <authorList>
            <person name="Chen Y.-J."/>
            <person name="Leung P.M."/>
            <person name="Bay S.K."/>
            <person name="Hugenholtz P."/>
            <person name="Kessler A.J."/>
            <person name="Shelley G."/>
            <person name="Waite D.W."/>
            <person name="Cook P.L."/>
            <person name="Greening C."/>
        </authorList>
    </citation>
    <scope>NUCLEOTIDE SEQUENCE [LARGE SCALE GENOMIC DNA]</scope>
    <source>
        <strain evidence="3">SS_bin_28</strain>
    </source>
</reference>
<dbReference type="AlphaFoldDB" id="A0A7Y2EEP2"/>
<evidence type="ECO:0000256" key="2">
    <source>
        <dbReference type="SAM" id="SignalP"/>
    </source>
</evidence>